<dbReference type="GeneID" id="103041589"/>
<dbReference type="SMART" id="SM00248">
    <property type="entry name" value="ANK"/>
    <property type="match status" value="2"/>
</dbReference>
<organism evidence="5 6">
    <name type="scientific">Astyanax mexicanus</name>
    <name type="common">Blind cave fish</name>
    <name type="synonym">Astyanax fasciatus mexicanus</name>
    <dbReference type="NCBI Taxonomy" id="7994"/>
    <lineage>
        <taxon>Eukaryota</taxon>
        <taxon>Metazoa</taxon>
        <taxon>Chordata</taxon>
        <taxon>Craniata</taxon>
        <taxon>Vertebrata</taxon>
        <taxon>Euteleostomi</taxon>
        <taxon>Actinopterygii</taxon>
        <taxon>Neopterygii</taxon>
        <taxon>Teleostei</taxon>
        <taxon>Ostariophysi</taxon>
        <taxon>Characiformes</taxon>
        <taxon>Characoidei</taxon>
        <taxon>Acestrorhamphidae</taxon>
        <taxon>Acestrorhamphinae</taxon>
        <taxon>Astyanax</taxon>
    </lineage>
</organism>
<dbReference type="Ensembl" id="ENSAMXT00005015675.1">
    <property type="protein sequence ID" value="ENSAMXP00005014150.1"/>
    <property type="gene ID" value="ENSAMXG00005007554.1"/>
</dbReference>
<dbReference type="PROSITE" id="PS50297">
    <property type="entry name" value="ANK_REP_REGION"/>
    <property type="match status" value="2"/>
</dbReference>
<keyword evidence="2 3" id="KW-0040">ANK repeat</keyword>
<name>A0A8B9HJ48_ASTMX</name>
<reference evidence="5" key="1">
    <citation type="submission" date="2025-08" db="UniProtKB">
        <authorList>
            <consortium name="Ensembl"/>
        </authorList>
    </citation>
    <scope>IDENTIFICATION</scope>
</reference>
<dbReference type="KEGG" id="amex:103041589"/>
<accession>A0A8B9HJ48</accession>
<feature type="region of interest" description="Disordered" evidence="4">
    <location>
        <begin position="121"/>
        <end position="152"/>
    </location>
</feature>
<protein>
    <recommendedName>
        <fullName evidence="7">Ankyrin repeat domain 37</fullName>
    </recommendedName>
</protein>
<feature type="repeat" description="ANK" evidence="3">
    <location>
        <begin position="29"/>
        <end position="61"/>
    </location>
</feature>
<dbReference type="OMA" id="ARDAHIC"/>
<evidence type="ECO:0000313" key="6">
    <source>
        <dbReference type="Proteomes" id="UP000694621"/>
    </source>
</evidence>
<evidence type="ECO:0000313" key="5">
    <source>
        <dbReference type="Ensembl" id="ENSAMXP00005014150.1"/>
    </source>
</evidence>
<evidence type="ECO:0000256" key="2">
    <source>
        <dbReference type="ARBA" id="ARBA00023043"/>
    </source>
</evidence>
<dbReference type="Gene3D" id="1.25.40.20">
    <property type="entry name" value="Ankyrin repeat-containing domain"/>
    <property type="match status" value="1"/>
</dbReference>
<dbReference type="Pfam" id="PF12796">
    <property type="entry name" value="Ank_2"/>
    <property type="match status" value="1"/>
</dbReference>
<dbReference type="OrthoDB" id="5402602at2759"/>
<proteinExistence type="predicted"/>
<dbReference type="InterPro" id="IPR002110">
    <property type="entry name" value="Ankyrin_rpt"/>
</dbReference>
<keyword evidence="1" id="KW-0677">Repeat</keyword>
<dbReference type="RefSeq" id="XP_007232860.1">
    <property type="nucleotide sequence ID" value="XM_007232798.4"/>
</dbReference>
<dbReference type="CTD" id="353322"/>
<dbReference type="GO" id="GO:0005737">
    <property type="term" value="C:cytoplasm"/>
    <property type="evidence" value="ECO:0007669"/>
    <property type="project" value="TreeGrafter"/>
</dbReference>
<dbReference type="InterPro" id="IPR050776">
    <property type="entry name" value="Ank_Repeat/CDKN_Inhibitor"/>
</dbReference>
<feature type="repeat" description="ANK" evidence="3">
    <location>
        <begin position="62"/>
        <end position="94"/>
    </location>
</feature>
<evidence type="ECO:0008006" key="7">
    <source>
        <dbReference type="Google" id="ProtNLM"/>
    </source>
</evidence>
<dbReference type="SUPFAM" id="SSF48403">
    <property type="entry name" value="Ankyrin repeat"/>
    <property type="match status" value="1"/>
</dbReference>
<dbReference type="PANTHER" id="PTHR24201:SF0">
    <property type="entry name" value="ANKYRIN REPEAT DOMAIN-CONTAINING PROTEIN 37"/>
    <property type="match status" value="1"/>
</dbReference>
<sequence>MFLLDSETLFSASTLLESGSAVNGGEDASGQSPAHVAACGGEAFCLLWLLHTGADPNQQDAFGETPVHKAARVGSLECISVLVASEAQLEIRNSEGLTAEDVAWSAGREHCGRLLRTLRNNGRPLTSTGPGRKRALENTSLDAVDGKKARDW</sequence>
<gene>
    <name evidence="5" type="primary">ankrd37</name>
</gene>
<evidence type="ECO:0000256" key="3">
    <source>
        <dbReference type="PROSITE-ProRule" id="PRU00023"/>
    </source>
</evidence>
<dbReference type="PANTHER" id="PTHR24201">
    <property type="entry name" value="ANK_REP_REGION DOMAIN-CONTAINING PROTEIN"/>
    <property type="match status" value="1"/>
</dbReference>
<dbReference type="PROSITE" id="PS50088">
    <property type="entry name" value="ANK_REPEAT"/>
    <property type="match status" value="2"/>
</dbReference>
<dbReference type="InterPro" id="IPR036770">
    <property type="entry name" value="Ankyrin_rpt-contain_sf"/>
</dbReference>
<evidence type="ECO:0000256" key="4">
    <source>
        <dbReference type="SAM" id="MobiDB-lite"/>
    </source>
</evidence>
<dbReference type="AlphaFoldDB" id="A0A8B9HJ48"/>
<dbReference type="Proteomes" id="UP000694621">
    <property type="component" value="Unplaced"/>
</dbReference>
<evidence type="ECO:0000256" key="1">
    <source>
        <dbReference type="ARBA" id="ARBA00022737"/>
    </source>
</evidence>